<dbReference type="InterPro" id="IPR036239">
    <property type="entry name" value="PrenylTrfase-like_sf"/>
</dbReference>
<dbReference type="OrthoDB" id="4159781at2759"/>
<dbReference type="InterPro" id="IPR051911">
    <property type="entry name" value="SDR_oxidoreductase"/>
</dbReference>
<dbReference type="EMBL" id="JACBAE010001258">
    <property type="protein sequence ID" value="KAF7168743.1"/>
    <property type="molecule type" value="Genomic_DNA"/>
</dbReference>
<dbReference type="SUPFAM" id="SSF51735">
    <property type="entry name" value="NAD(P)-binding Rossmann-fold domains"/>
    <property type="match status" value="1"/>
</dbReference>
<dbReference type="InterPro" id="IPR036291">
    <property type="entry name" value="NAD(P)-bd_dom_sf"/>
</dbReference>
<accession>A0A8H6Q991</accession>
<dbReference type="PANTHER" id="PTHR43976:SF16">
    <property type="entry name" value="SHORT-CHAIN DEHYDROGENASE_REDUCTASE FAMILY PROTEIN"/>
    <property type="match status" value="1"/>
</dbReference>
<feature type="region of interest" description="Disordered" evidence="3">
    <location>
        <begin position="402"/>
        <end position="422"/>
    </location>
</feature>
<comment type="similarity">
    <text evidence="1">Belongs to the short-chain dehydrogenases/reductases (SDR) family.</text>
</comment>
<dbReference type="InterPro" id="IPR021858">
    <property type="entry name" value="Fun_TF"/>
</dbReference>
<dbReference type="GO" id="GO:0016740">
    <property type="term" value="F:transferase activity"/>
    <property type="evidence" value="ECO:0007669"/>
    <property type="project" value="InterPro"/>
</dbReference>
<evidence type="ECO:0000256" key="2">
    <source>
        <dbReference type="ARBA" id="ARBA00023002"/>
    </source>
</evidence>
<organism evidence="4 5">
    <name type="scientific">Aspergillus felis</name>
    <dbReference type="NCBI Taxonomy" id="1287682"/>
    <lineage>
        <taxon>Eukaryota</taxon>
        <taxon>Fungi</taxon>
        <taxon>Dikarya</taxon>
        <taxon>Ascomycota</taxon>
        <taxon>Pezizomycotina</taxon>
        <taxon>Eurotiomycetes</taxon>
        <taxon>Eurotiomycetidae</taxon>
        <taxon>Eurotiales</taxon>
        <taxon>Aspergillaceae</taxon>
        <taxon>Aspergillus</taxon>
        <taxon>Aspergillus subgen. Fumigati</taxon>
    </lineage>
</organism>
<dbReference type="PRINTS" id="PR00081">
    <property type="entry name" value="GDHRDH"/>
</dbReference>
<dbReference type="PRINTS" id="PR00080">
    <property type="entry name" value="SDRFAMILY"/>
</dbReference>
<dbReference type="Gene3D" id="3.40.50.720">
    <property type="entry name" value="NAD(P)-binding Rossmann-like Domain"/>
    <property type="match status" value="1"/>
</dbReference>
<sequence length="832" mass="91535">MIQQEQQAVFDPKRFLVDIEETCRAIGAPLSQKTILKVLATFQASFARGAVLWRTTDIPGNALNFRFYERVSIDAVSCAVNAKLLQPNHPLSQLVRHVAADFTSNTVNIYFRAHGPLTLERASSLVGLADPAYLLTREEVEEMRRFLNPVGFTFAVTMDYTTDNPVYLQSESMGFDSNSVWFVTGCSSGLGKSISKAAYDAGFRIVATARSTASLSYLPDGPSVLKLCLDVTSGTSIEAALVAALRHFGQINVVINNAGYGLRGDTEAVPEEQARNQMETNFWGPVRITRRAVRIFREVNGQGQGGTVVQISSLGGWIGFPGNAFYHASKFALEGFTESVAKEMDPSWNIKFLLVLPGGVRTNFASTSVQATPRHPAYDHPGSPLTQLLEYVANPASQDTWSDPDIWRTAPRQRGGRPARATAPYFKPSADSLALQRVDGKVDELLDPAGPAVASIYVLTIGSKRHPPIVIETFGMAPLEVENGSLAFLLRTDWVSQALADPCFFHATLFSASAHLDAFQGRDNNHITIYHYTMALRLLREKLASPGGMLDDGTIACIPPLVFFSSMRSDEGSSRIHREGLMELLRAKGGLHKMGFGGFFSALVPVCVLTEAIIFDSEFDIPGLDIPPTPLAPPTCLVTAALKRAAHQTGYYNLSRESITLFQDISLICGHPDEHYVASAGGEGLYNSTQIKWRNQLQQKISQRHDAPGNVHPSTSNGIDQSCQAAALLFWYLLDDYFSVNAGTLQKLLHTLKEALVKTSMDTWIRCSPEAHTWVCLVGAVASSPCSDDRVWFSLRHGQPVVCIRSEGPSLYLACWRTYDWLNRRRKLRLKH</sequence>
<reference evidence="4" key="1">
    <citation type="submission" date="2020-06" db="EMBL/GenBank/DDBJ databases">
        <title>Draft genome sequences of strains closely related to Aspergillus parafelis and Aspergillus hiratsukae.</title>
        <authorList>
            <person name="Dos Santos R.A.C."/>
            <person name="Rivero-Menendez O."/>
            <person name="Steenwyk J.L."/>
            <person name="Mead M.E."/>
            <person name="Goldman G.H."/>
            <person name="Alastruey-Izquierdo A."/>
            <person name="Rokas A."/>
        </authorList>
    </citation>
    <scope>NUCLEOTIDE SEQUENCE</scope>
    <source>
        <strain evidence="4">CNM-CM5623</strain>
    </source>
</reference>
<dbReference type="AlphaFoldDB" id="A0A8H6Q991"/>
<dbReference type="GO" id="GO:0016491">
    <property type="term" value="F:oxidoreductase activity"/>
    <property type="evidence" value="ECO:0007669"/>
    <property type="project" value="UniProtKB-KW"/>
</dbReference>
<dbReference type="Pfam" id="PF11951">
    <property type="entry name" value="Fungal_trans_2"/>
    <property type="match status" value="1"/>
</dbReference>
<name>A0A8H6Q991_9EURO</name>
<dbReference type="InterPro" id="IPR002347">
    <property type="entry name" value="SDR_fam"/>
</dbReference>
<dbReference type="Pfam" id="PF11468">
    <property type="entry name" value="PTase_Orf2"/>
    <property type="match status" value="1"/>
</dbReference>
<dbReference type="Proteomes" id="UP000654922">
    <property type="component" value="Unassembled WGS sequence"/>
</dbReference>
<feature type="compositionally biased region" description="Low complexity" evidence="3">
    <location>
        <begin position="408"/>
        <end position="422"/>
    </location>
</feature>
<evidence type="ECO:0000256" key="3">
    <source>
        <dbReference type="SAM" id="MobiDB-lite"/>
    </source>
</evidence>
<evidence type="ECO:0000313" key="5">
    <source>
        <dbReference type="Proteomes" id="UP000654922"/>
    </source>
</evidence>
<comment type="caution">
    <text evidence="4">The sequence shown here is derived from an EMBL/GenBank/DDBJ whole genome shotgun (WGS) entry which is preliminary data.</text>
</comment>
<evidence type="ECO:0000313" key="4">
    <source>
        <dbReference type="EMBL" id="KAF7168743.1"/>
    </source>
</evidence>
<dbReference type="CDD" id="cd05374">
    <property type="entry name" value="17beta-HSD-like_SDR_c"/>
    <property type="match status" value="1"/>
</dbReference>
<dbReference type="SUPFAM" id="SSF143492">
    <property type="entry name" value="Prenyltransferase-like"/>
    <property type="match status" value="1"/>
</dbReference>
<protein>
    <submittedName>
        <fullName evidence="4">Uncharacterized protein</fullName>
    </submittedName>
</protein>
<dbReference type="Pfam" id="PF00106">
    <property type="entry name" value="adh_short"/>
    <property type="match status" value="1"/>
</dbReference>
<proteinExistence type="inferred from homology"/>
<dbReference type="PANTHER" id="PTHR43976">
    <property type="entry name" value="SHORT CHAIN DEHYDROGENASE"/>
    <property type="match status" value="1"/>
</dbReference>
<evidence type="ECO:0000256" key="1">
    <source>
        <dbReference type="ARBA" id="ARBA00006484"/>
    </source>
</evidence>
<dbReference type="InterPro" id="IPR020965">
    <property type="entry name" value="Prenyltransferase_CloQ"/>
</dbReference>
<gene>
    <name evidence="4" type="ORF">CNMCM5623_001649</name>
</gene>
<keyword evidence="2" id="KW-0560">Oxidoreductase</keyword>